<feature type="binding site" evidence="6">
    <location>
        <position position="117"/>
    </location>
    <ligand>
        <name>Mg(2+)</name>
        <dbReference type="ChEBI" id="CHEBI:18420"/>
    </ligand>
</feature>
<comment type="subcellular location">
    <subcellularLocation>
        <location evidence="6">Cytoplasm</location>
    </subcellularLocation>
</comment>
<feature type="binding site" evidence="6">
    <location>
        <position position="86"/>
    </location>
    <ligand>
        <name>3-methyl-2-oxobutanoate</name>
        <dbReference type="ChEBI" id="CHEBI:11851"/>
    </ligand>
</feature>
<feature type="active site" description="Proton acceptor" evidence="6">
    <location>
        <position position="184"/>
    </location>
</feature>
<dbReference type="EMBL" id="JAAXKX010000003">
    <property type="protein sequence ID" value="NKN32296.1"/>
    <property type="molecule type" value="Genomic_DNA"/>
</dbReference>
<keyword evidence="5 6" id="KW-0479">Metal-binding</keyword>
<reference evidence="7 8" key="1">
    <citation type="submission" date="2020-04" db="EMBL/GenBank/DDBJ databases">
        <title>Draft Whole-Genome sequence of Marichromatium bheemlicum DSM 18632, type strain.</title>
        <authorList>
            <person name="Kyndt J.A."/>
            <person name="Meyer T.E."/>
        </authorList>
    </citation>
    <scope>NUCLEOTIDE SEQUENCE [LARGE SCALE GENOMIC DNA]</scope>
    <source>
        <strain evidence="7 8">DSM 18632</strain>
    </source>
</reference>
<comment type="caution">
    <text evidence="7">The sequence shown here is derived from an EMBL/GenBank/DDBJ whole genome shotgun (WGS) entry which is preliminary data.</text>
</comment>
<dbReference type="GO" id="GO:0003864">
    <property type="term" value="F:3-methyl-2-oxobutanoate hydroxymethyltransferase activity"/>
    <property type="evidence" value="ECO:0007669"/>
    <property type="project" value="UniProtKB-EC"/>
</dbReference>
<dbReference type="PIRSF" id="PIRSF000388">
    <property type="entry name" value="Pantoate_hydroxy_MeTrfase"/>
    <property type="match status" value="1"/>
</dbReference>
<name>A0ABX1I582_9GAMM</name>
<dbReference type="Gene3D" id="3.20.20.60">
    <property type="entry name" value="Phosphoenolpyruvate-binding domains"/>
    <property type="match status" value="1"/>
</dbReference>
<dbReference type="EC" id="2.1.2.11" evidence="6"/>
<keyword evidence="4 6" id="KW-0808">Transferase</keyword>
<dbReference type="RefSeq" id="WP_168666643.1">
    <property type="nucleotide sequence ID" value="NZ_JAAXKX010000003.1"/>
</dbReference>
<comment type="subunit">
    <text evidence="2 6">Homodecamer; pentamer of dimers.</text>
</comment>
<protein>
    <recommendedName>
        <fullName evidence="6">3-methyl-2-oxobutanoate hydroxymethyltransferase</fullName>
        <ecNumber evidence="6">2.1.2.11</ecNumber>
    </recommendedName>
    <alternativeName>
        <fullName evidence="6">Ketopantoate hydroxymethyltransferase</fullName>
        <shortName evidence="6">KPHMT</shortName>
    </alternativeName>
</protein>
<evidence type="ECO:0000256" key="4">
    <source>
        <dbReference type="ARBA" id="ARBA00022679"/>
    </source>
</evidence>
<evidence type="ECO:0000256" key="6">
    <source>
        <dbReference type="HAMAP-Rule" id="MF_00156"/>
    </source>
</evidence>
<feature type="binding site" evidence="6">
    <location>
        <position position="47"/>
    </location>
    <ligand>
        <name>Mg(2+)</name>
        <dbReference type="ChEBI" id="CHEBI:18420"/>
    </ligand>
</feature>
<evidence type="ECO:0000256" key="3">
    <source>
        <dbReference type="ARBA" id="ARBA00022655"/>
    </source>
</evidence>
<comment type="pathway">
    <text evidence="6">Cofactor biosynthesis; (R)-pantothenate biosynthesis; (R)-pantoate from 3-methyl-2-oxobutanoate: step 1/2.</text>
</comment>
<keyword evidence="8" id="KW-1185">Reference proteome</keyword>
<comment type="cofactor">
    <cofactor evidence="6">
        <name>Mg(2+)</name>
        <dbReference type="ChEBI" id="CHEBI:18420"/>
    </cofactor>
    <text evidence="6">Binds 1 Mg(2+) ion per subunit.</text>
</comment>
<organism evidence="7 8">
    <name type="scientific">Marichromatium bheemlicum</name>
    <dbReference type="NCBI Taxonomy" id="365339"/>
    <lineage>
        <taxon>Bacteria</taxon>
        <taxon>Pseudomonadati</taxon>
        <taxon>Pseudomonadota</taxon>
        <taxon>Gammaproteobacteria</taxon>
        <taxon>Chromatiales</taxon>
        <taxon>Chromatiaceae</taxon>
        <taxon>Marichromatium</taxon>
    </lineage>
</organism>
<evidence type="ECO:0000256" key="1">
    <source>
        <dbReference type="ARBA" id="ARBA00008676"/>
    </source>
</evidence>
<dbReference type="PANTHER" id="PTHR20881">
    <property type="entry name" value="3-METHYL-2-OXOBUTANOATE HYDROXYMETHYLTRANSFERASE"/>
    <property type="match status" value="1"/>
</dbReference>
<feature type="binding site" evidence="6">
    <location>
        <position position="115"/>
    </location>
    <ligand>
        <name>3-methyl-2-oxobutanoate</name>
        <dbReference type="ChEBI" id="CHEBI:11851"/>
    </ligand>
</feature>
<evidence type="ECO:0000313" key="7">
    <source>
        <dbReference type="EMBL" id="NKN32296.1"/>
    </source>
</evidence>
<sequence length="267" mass="28195">MSASPITVASLAAMKARGERIAVLTCYDATFARLLDEAGVDVMLIGDSLGMVLQGHSTTVPVTLDQMVYHTACVTRGASRALVVADLPFMSYATPERALESAARLMQEGGAQMVKLEGGEPYLDTVRLLVTQGVPVCAHLGLQPQSVNQLGGYRFQGRDHASAERIRHDALAMQDAGASLLVLECVPQALAAEIARTLTIPVIGIGAGVECDGQVLVLQDMLGLNPGRAPRFSRNFMAAGGAVREAVDAYISAVREGQFPGPQETAY</sequence>
<proteinExistence type="inferred from homology"/>
<keyword evidence="6" id="KW-0460">Magnesium</keyword>
<dbReference type="NCBIfam" id="NF001452">
    <property type="entry name" value="PRK00311.1"/>
    <property type="match status" value="1"/>
</dbReference>
<evidence type="ECO:0000256" key="5">
    <source>
        <dbReference type="ARBA" id="ARBA00022723"/>
    </source>
</evidence>
<dbReference type="HAMAP" id="MF_00156">
    <property type="entry name" value="PanB"/>
    <property type="match status" value="1"/>
</dbReference>
<dbReference type="InterPro" id="IPR003700">
    <property type="entry name" value="Pantoate_hydroxy_MeTrfase"/>
</dbReference>
<feature type="binding site" evidence="6">
    <location>
        <begin position="47"/>
        <end position="48"/>
    </location>
    <ligand>
        <name>3-methyl-2-oxobutanoate</name>
        <dbReference type="ChEBI" id="CHEBI:11851"/>
    </ligand>
</feature>
<dbReference type="InterPro" id="IPR015813">
    <property type="entry name" value="Pyrv/PenolPyrv_kinase-like_dom"/>
</dbReference>
<evidence type="ECO:0000256" key="2">
    <source>
        <dbReference type="ARBA" id="ARBA00011424"/>
    </source>
</evidence>
<gene>
    <name evidence="6 7" type="primary">panB</name>
    <name evidence="7" type="ORF">HF203_03570</name>
</gene>
<feature type="binding site" evidence="6">
    <location>
        <position position="86"/>
    </location>
    <ligand>
        <name>Mg(2+)</name>
        <dbReference type="ChEBI" id="CHEBI:18420"/>
    </ligand>
</feature>
<dbReference type="SUPFAM" id="SSF51621">
    <property type="entry name" value="Phosphoenolpyruvate/pyruvate domain"/>
    <property type="match status" value="1"/>
</dbReference>
<dbReference type="CDD" id="cd06557">
    <property type="entry name" value="KPHMT-like"/>
    <property type="match status" value="1"/>
</dbReference>
<dbReference type="NCBIfam" id="TIGR00222">
    <property type="entry name" value="panB"/>
    <property type="match status" value="1"/>
</dbReference>
<accession>A0ABX1I582</accession>
<keyword evidence="6" id="KW-0963">Cytoplasm</keyword>
<evidence type="ECO:0000313" key="8">
    <source>
        <dbReference type="Proteomes" id="UP000740754"/>
    </source>
</evidence>
<comment type="catalytic activity">
    <reaction evidence="6">
        <text>(6R)-5,10-methylene-5,6,7,8-tetrahydrofolate + 3-methyl-2-oxobutanoate + H2O = 2-dehydropantoate + (6S)-5,6,7,8-tetrahydrofolate</text>
        <dbReference type="Rhea" id="RHEA:11824"/>
        <dbReference type="ChEBI" id="CHEBI:11561"/>
        <dbReference type="ChEBI" id="CHEBI:11851"/>
        <dbReference type="ChEBI" id="CHEBI:15377"/>
        <dbReference type="ChEBI" id="CHEBI:15636"/>
        <dbReference type="ChEBI" id="CHEBI:57453"/>
        <dbReference type="EC" id="2.1.2.11"/>
    </reaction>
</comment>
<dbReference type="Proteomes" id="UP000740754">
    <property type="component" value="Unassembled WGS sequence"/>
</dbReference>
<comment type="function">
    <text evidence="6">Catalyzes the reversible reaction in which hydroxymethyl group from 5,10-methylenetetrahydrofolate is transferred onto alpha-ketoisovalerate to form ketopantoate.</text>
</comment>
<keyword evidence="3 6" id="KW-0566">Pantothenate biosynthesis</keyword>
<dbReference type="Pfam" id="PF02548">
    <property type="entry name" value="Pantoate_transf"/>
    <property type="match status" value="1"/>
</dbReference>
<comment type="similarity">
    <text evidence="1 6">Belongs to the PanB family.</text>
</comment>
<dbReference type="InterPro" id="IPR040442">
    <property type="entry name" value="Pyrv_kinase-like_dom_sf"/>
</dbReference>
<dbReference type="PANTHER" id="PTHR20881:SF0">
    <property type="entry name" value="3-METHYL-2-OXOBUTANOATE HYDROXYMETHYLTRANSFERASE"/>
    <property type="match status" value="1"/>
</dbReference>